<protein>
    <submittedName>
        <fullName evidence="1">Uncharacterized protein</fullName>
    </submittedName>
</protein>
<reference evidence="1" key="1">
    <citation type="submission" date="2021-01" db="EMBL/GenBank/DDBJ databases">
        <authorList>
            <person name="Lovell J.T."/>
            <person name="Bentley N."/>
            <person name="Bhattarai G."/>
            <person name="Jenkins J.W."/>
            <person name="Sreedasyam A."/>
            <person name="Alarcon Y."/>
            <person name="Bock C."/>
            <person name="Boston L."/>
            <person name="Carlson J."/>
            <person name="Cervantes K."/>
            <person name="Clermont K."/>
            <person name="Krom N."/>
            <person name="Kubenka K."/>
            <person name="Mamidi S."/>
            <person name="Mattison C."/>
            <person name="Monteros M."/>
            <person name="Pisani C."/>
            <person name="Plott C."/>
            <person name="Rajasekar S."/>
            <person name="Rhein H.S."/>
            <person name="Rohla C."/>
            <person name="Song M."/>
            <person name="Hilaire R.S."/>
            <person name="Shu S."/>
            <person name="Wells L."/>
            <person name="Wang X."/>
            <person name="Webber J."/>
            <person name="Heerema R.J."/>
            <person name="Klein P."/>
            <person name="Conner P."/>
            <person name="Grauke L."/>
            <person name="Grimwood J."/>
            <person name="Schmutz J."/>
            <person name="Randall J.J."/>
        </authorList>
    </citation>
    <scope>NUCLEOTIDE SEQUENCE</scope>
    <source>
        <tissue evidence="1">Leaf</tissue>
    </source>
</reference>
<name>A0A922A1X6_CARIL</name>
<accession>A0A922A1X6</accession>
<proteinExistence type="predicted"/>
<dbReference type="Proteomes" id="UP000811246">
    <property type="component" value="Chromosome 16"/>
</dbReference>
<evidence type="ECO:0000313" key="1">
    <source>
        <dbReference type="EMBL" id="KAG6672425.1"/>
    </source>
</evidence>
<evidence type="ECO:0000313" key="2">
    <source>
        <dbReference type="Proteomes" id="UP000811246"/>
    </source>
</evidence>
<dbReference type="AlphaFoldDB" id="A0A922A1X6"/>
<sequence length="152" mass="16921">MASSLTRGPPFLFFFPSHFEHLSSVHAPSPLPKPTASPGETNAIPTAINQPCAFIVAVLYSLQHFRPAGDTLRRSWCTWGRWSIIKKTHHHHCLHPSHRCPYDYHYIRSHHGSSDEVLQAIPATLLSAKAPTEGNGEAKKVYSRASGGYVER</sequence>
<organism evidence="1 2">
    <name type="scientific">Carya illinoinensis</name>
    <name type="common">Pecan</name>
    <dbReference type="NCBI Taxonomy" id="32201"/>
    <lineage>
        <taxon>Eukaryota</taxon>
        <taxon>Viridiplantae</taxon>
        <taxon>Streptophyta</taxon>
        <taxon>Embryophyta</taxon>
        <taxon>Tracheophyta</taxon>
        <taxon>Spermatophyta</taxon>
        <taxon>Magnoliopsida</taxon>
        <taxon>eudicotyledons</taxon>
        <taxon>Gunneridae</taxon>
        <taxon>Pentapetalae</taxon>
        <taxon>rosids</taxon>
        <taxon>fabids</taxon>
        <taxon>Fagales</taxon>
        <taxon>Juglandaceae</taxon>
        <taxon>Carya</taxon>
    </lineage>
</organism>
<gene>
    <name evidence="1" type="ORF">I3842_16G056800</name>
</gene>
<comment type="caution">
    <text evidence="1">The sequence shown here is derived from an EMBL/GenBank/DDBJ whole genome shotgun (WGS) entry which is preliminary data.</text>
</comment>
<dbReference type="EMBL" id="CM031840">
    <property type="protein sequence ID" value="KAG6672425.1"/>
    <property type="molecule type" value="Genomic_DNA"/>
</dbReference>